<dbReference type="GO" id="GO:0005524">
    <property type="term" value="F:ATP binding"/>
    <property type="evidence" value="ECO:0007669"/>
    <property type="project" value="UniProtKB-KW"/>
</dbReference>
<evidence type="ECO:0000313" key="14">
    <source>
        <dbReference type="Proteomes" id="UP000228775"/>
    </source>
</evidence>
<feature type="domain" description="Histidine kinase" evidence="12">
    <location>
        <begin position="1"/>
        <end position="188"/>
    </location>
</feature>
<evidence type="ECO:0000256" key="10">
    <source>
        <dbReference type="ARBA" id="ARBA00023012"/>
    </source>
</evidence>
<dbReference type="PANTHER" id="PTHR43047:SF72">
    <property type="entry name" value="OSMOSENSING HISTIDINE PROTEIN KINASE SLN1"/>
    <property type="match status" value="1"/>
</dbReference>
<dbReference type="InterPro" id="IPR036890">
    <property type="entry name" value="HATPase_C_sf"/>
</dbReference>
<dbReference type="Gene3D" id="1.10.287.130">
    <property type="match status" value="1"/>
</dbReference>
<dbReference type="SMART" id="SM00387">
    <property type="entry name" value="HATPase_c"/>
    <property type="match status" value="1"/>
</dbReference>
<evidence type="ECO:0000313" key="13">
    <source>
        <dbReference type="EMBL" id="PIU75057.1"/>
    </source>
</evidence>
<organism evidence="13 14">
    <name type="scientific">Candidatus Portnoybacteria bacterium CG06_land_8_20_14_3_00_39_12</name>
    <dbReference type="NCBI Taxonomy" id="1974809"/>
    <lineage>
        <taxon>Bacteria</taxon>
        <taxon>Candidatus Portnoyibacteriota</taxon>
    </lineage>
</organism>
<dbReference type="PROSITE" id="PS50109">
    <property type="entry name" value="HIS_KIN"/>
    <property type="match status" value="1"/>
</dbReference>
<accession>A0A2M7AWQ6</accession>
<dbReference type="SUPFAM" id="SSF55874">
    <property type="entry name" value="ATPase domain of HSP90 chaperone/DNA topoisomerase II/histidine kinase"/>
    <property type="match status" value="1"/>
</dbReference>
<dbReference type="InterPro" id="IPR003594">
    <property type="entry name" value="HATPase_dom"/>
</dbReference>
<dbReference type="PRINTS" id="PR00344">
    <property type="entry name" value="BCTRLSENSOR"/>
</dbReference>
<dbReference type="Pfam" id="PF02518">
    <property type="entry name" value="HATPase_c"/>
    <property type="match status" value="1"/>
</dbReference>
<evidence type="ECO:0000256" key="7">
    <source>
        <dbReference type="ARBA" id="ARBA00022741"/>
    </source>
</evidence>
<protein>
    <recommendedName>
        <fullName evidence="3">histidine kinase</fullName>
        <ecNumber evidence="3">2.7.13.3</ecNumber>
    </recommendedName>
</protein>
<keyword evidence="9" id="KW-0067">ATP-binding</keyword>
<evidence type="ECO:0000259" key="12">
    <source>
        <dbReference type="PROSITE" id="PS50109"/>
    </source>
</evidence>
<dbReference type="EC" id="2.7.13.3" evidence="3"/>
<evidence type="ECO:0000256" key="5">
    <source>
        <dbReference type="ARBA" id="ARBA00022553"/>
    </source>
</evidence>
<evidence type="ECO:0000256" key="11">
    <source>
        <dbReference type="ARBA" id="ARBA00023136"/>
    </source>
</evidence>
<evidence type="ECO:0000256" key="3">
    <source>
        <dbReference type="ARBA" id="ARBA00012438"/>
    </source>
</evidence>
<keyword evidence="7" id="KW-0547">Nucleotide-binding</keyword>
<comment type="subcellular location">
    <subcellularLocation>
        <location evidence="2">Cell membrane</location>
    </subcellularLocation>
</comment>
<keyword evidence="11" id="KW-0472">Membrane</keyword>
<name>A0A2M7AWQ6_9BACT</name>
<comment type="caution">
    <text evidence="13">The sequence shown here is derived from an EMBL/GenBank/DDBJ whole genome shotgun (WGS) entry which is preliminary data.</text>
</comment>
<dbReference type="AlphaFoldDB" id="A0A2M7AWQ6"/>
<keyword evidence="5" id="KW-0597">Phosphoprotein</keyword>
<reference evidence="14" key="1">
    <citation type="submission" date="2017-09" db="EMBL/GenBank/DDBJ databases">
        <title>Depth-based differentiation of microbial function through sediment-hosted aquifers and enrichment of novel symbionts in the deep terrestrial subsurface.</title>
        <authorList>
            <person name="Probst A.J."/>
            <person name="Ladd B."/>
            <person name="Jarett J.K."/>
            <person name="Geller-Mcgrath D.E."/>
            <person name="Sieber C.M.K."/>
            <person name="Emerson J.B."/>
            <person name="Anantharaman K."/>
            <person name="Thomas B.C."/>
            <person name="Malmstrom R."/>
            <person name="Stieglmeier M."/>
            <person name="Klingl A."/>
            <person name="Woyke T."/>
            <person name="Ryan C.M."/>
            <person name="Banfield J.F."/>
        </authorList>
    </citation>
    <scope>NUCLEOTIDE SEQUENCE [LARGE SCALE GENOMIC DNA]</scope>
</reference>
<proteinExistence type="predicted"/>
<evidence type="ECO:0000256" key="2">
    <source>
        <dbReference type="ARBA" id="ARBA00004236"/>
    </source>
</evidence>
<dbReference type="PANTHER" id="PTHR43047">
    <property type="entry name" value="TWO-COMPONENT HISTIDINE PROTEIN KINASE"/>
    <property type="match status" value="1"/>
</dbReference>
<dbReference type="GO" id="GO:0000155">
    <property type="term" value="F:phosphorelay sensor kinase activity"/>
    <property type="evidence" value="ECO:0007669"/>
    <property type="project" value="TreeGrafter"/>
</dbReference>
<keyword evidence="6" id="KW-0808">Transferase</keyword>
<dbReference type="InterPro" id="IPR005467">
    <property type="entry name" value="His_kinase_dom"/>
</dbReference>
<evidence type="ECO:0000256" key="6">
    <source>
        <dbReference type="ARBA" id="ARBA00022679"/>
    </source>
</evidence>
<evidence type="ECO:0000256" key="9">
    <source>
        <dbReference type="ARBA" id="ARBA00022840"/>
    </source>
</evidence>
<gene>
    <name evidence="13" type="ORF">COS76_02830</name>
</gene>
<keyword evidence="10" id="KW-0902">Two-component regulatory system</keyword>
<keyword evidence="8" id="KW-0418">Kinase</keyword>
<evidence type="ECO:0000256" key="8">
    <source>
        <dbReference type="ARBA" id="ARBA00022777"/>
    </source>
</evidence>
<keyword evidence="4" id="KW-1003">Cell membrane</keyword>
<dbReference type="CDD" id="cd00075">
    <property type="entry name" value="HATPase"/>
    <property type="match status" value="1"/>
</dbReference>
<dbReference type="GO" id="GO:0005886">
    <property type="term" value="C:plasma membrane"/>
    <property type="evidence" value="ECO:0007669"/>
    <property type="project" value="UniProtKB-SubCell"/>
</dbReference>
<dbReference type="GO" id="GO:0009927">
    <property type="term" value="F:histidine phosphotransfer kinase activity"/>
    <property type="evidence" value="ECO:0007669"/>
    <property type="project" value="TreeGrafter"/>
</dbReference>
<dbReference type="EMBL" id="PEVY01000058">
    <property type="protein sequence ID" value="PIU75057.1"/>
    <property type="molecule type" value="Genomic_DNA"/>
</dbReference>
<dbReference type="FunFam" id="3.30.565.10:FF:000023">
    <property type="entry name" value="PAS domain-containing sensor histidine kinase"/>
    <property type="match status" value="1"/>
</dbReference>
<dbReference type="Proteomes" id="UP000228775">
    <property type="component" value="Unassembled WGS sequence"/>
</dbReference>
<comment type="catalytic activity">
    <reaction evidence="1">
        <text>ATP + protein L-histidine = ADP + protein N-phospho-L-histidine.</text>
        <dbReference type="EC" id="2.7.13.3"/>
    </reaction>
</comment>
<evidence type="ECO:0000256" key="1">
    <source>
        <dbReference type="ARBA" id="ARBA00000085"/>
    </source>
</evidence>
<dbReference type="InterPro" id="IPR004358">
    <property type="entry name" value="Sig_transdc_His_kin-like_C"/>
</dbReference>
<evidence type="ECO:0000256" key="4">
    <source>
        <dbReference type="ARBA" id="ARBA00022475"/>
    </source>
</evidence>
<dbReference type="Gene3D" id="3.30.565.10">
    <property type="entry name" value="Histidine kinase-like ATPase, C-terminal domain"/>
    <property type="match status" value="1"/>
</dbReference>
<sequence>MQKPLENIYSSNQRLIKLVNDLLNVSRIEAGRMEVKPEKTSAEEIVKSVIEELENETERKGIYLKMEKQKKPLPQISLDKDKIRQAFLNIIDNAIRYTNRGGITVRCRVQNEKCLIEVTDTGEGMTKEEISHLFESFSRGKAGTRFWTEGAGLGLYVAKKFVDMHGGRIWAESKGKDKGSTFFIELSI</sequence>